<dbReference type="InterPro" id="IPR007325">
    <property type="entry name" value="KFase/CYL"/>
</dbReference>
<evidence type="ECO:0000313" key="2">
    <source>
        <dbReference type="Proteomes" id="UP000283880"/>
    </source>
</evidence>
<sequence>MAQRIVDLTLRIENNMLAPDCFQRPVYVKAMTHEQSVAMGNGTKEDPITSSYNYLSIIEHVGTHVDSFYHMRPDGLTIDRMPLSMFFGKAVCLDMTHIPERGTVTVADVERAERENGVEIDGHIVLFATGLHERYYPDPRVLTQNVEISPEVVRWLAARGSKVHGVEGPSTDIMDTKLFPSHRACRDAGLTHYEWLVNLTALIGAGEFMFYGVPLLLDQGTGSPVRAFAVLED</sequence>
<dbReference type="InterPro" id="IPR037175">
    <property type="entry name" value="KFase_sf"/>
</dbReference>
<gene>
    <name evidence="1" type="ORF">DWV29_22915</name>
</gene>
<name>A0A413F9I3_9FIRM</name>
<organism evidence="1 2">
    <name type="scientific">Enterocloster asparagiformis</name>
    <dbReference type="NCBI Taxonomy" id="333367"/>
    <lineage>
        <taxon>Bacteria</taxon>
        <taxon>Bacillati</taxon>
        <taxon>Bacillota</taxon>
        <taxon>Clostridia</taxon>
        <taxon>Lachnospirales</taxon>
        <taxon>Lachnospiraceae</taxon>
        <taxon>Enterocloster</taxon>
    </lineage>
</organism>
<reference evidence="1 2" key="1">
    <citation type="submission" date="2018-08" db="EMBL/GenBank/DDBJ databases">
        <title>A genome reference for cultivated species of the human gut microbiota.</title>
        <authorList>
            <person name="Zou Y."/>
            <person name="Xue W."/>
            <person name="Luo G."/>
        </authorList>
    </citation>
    <scope>NUCLEOTIDE SEQUENCE [LARGE SCALE GENOMIC DNA]</scope>
    <source>
        <strain evidence="1 2">AF04-15</strain>
    </source>
</reference>
<dbReference type="Proteomes" id="UP000283880">
    <property type="component" value="Unassembled WGS sequence"/>
</dbReference>
<dbReference type="SUPFAM" id="SSF102198">
    <property type="entry name" value="Putative cyclase"/>
    <property type="match status" value="1"/>
</dbReference>
<dbReference type="GO" id="GO:0019441">
    <property type="term" value="P:L-tryptophan catabolic process to kynurenine"/>
    <property type="evidence" value="ECO:0007669"/>
    <property type="project" value="InterPro"/>
</dbReference>
<dbReference type="EMBL" id="QSBM01000021">
    <property type="protein sequence ID" value="RGX24618.1"/>
    <property type="molecule type" value="Genomic_DNA"/>
</dbReference>
<dbReference type="Gene3D" id="3.50.30.50">
    <property type="entry name" value="Putative cyclase"/>
    <property type="match status" value="1"/>
</dbReference>
<proteinExistence type="predicted"/>
<comment type="caution">
    <text evidence="1">The sequence shown here is derived from an EMBL/GenBank/DDBJ whole genome shotgun (WGS) entry which is preliminary data.</text>
</comment>
<dbReference type="RefSeq" id="WP_007719611.1">
    <property type="nucleotide sequence ID" value="NZ_BAABXR010000001.1"/>
</dbReference>
<dbReference type="GO" id="GO:0004061">
    <property type="term" value="F:arylformamidase activity"/>
    <property type="evidence" value="ECO:0007669"/>
    <property type="project" value="InterPro"/>
</dbReference>
<protein>
    <submittedName>
        <fullName evidence="1">Cyclase family protein</fullName>
    </submittedName>
</protein>
<accession>A0A413F9I3</accession>
<dbReference type="PANTHER" id="PTHR31118:SF12">
    <property type="entry name" value="CYCLASE-LIKE PROTEIN 2"/>
    <property type="match status" value="1"/>
</dbReference>
<dbReference type="AlphaFoldDB" id="A0A413F9I3"/>
<dbReference type="Pfam" id="PF04199">
    <property type="entry name" value="Cyclase"/>
    <property type="match status" value="1"/>
</dbReference>
<evidence type="ECO:0000313" key="1">
    <source>
        <dbReference type="EMBL" id="RGX24618.1"/>
    </source>
</evidence>
<dbReference type="OrthoDB" id="9796085at2"/>
<dbReference type="PANTHER" id="PTHR31118">
    <property type="entry name" value="CYCLASE-LIKE PROTEIN 2"/>
    <property type="match status" value="1"/>
</dbReference>